<evidence type="ECO:0000256" key="8">
    <source>
        <dbReference type="ARBA" id="ARBA00022989"/>
    </source>
</evidence>
<dbReference type="AlphaFoldDB" id="A0AAU9SLX8"/>
<keyword evidence="9 12" id="KW-0472">Membrane</keyword>
<keyword evidence="2" id="KW-1003">Cell membrane</keyword>
<dbReference type="SUPFAM" id="SSF56112">
    <property type="entry name" value="Protein kinase-like (PK-like)"/>
    <property type="match status" value="1"/>
</dbReference>
<name>A0AAU9SLX8_THLAR</name>
<evidence type="ECO:0000256" key="5">
    <source>
        <dbReference type="ARBA" id="ARBA00022734"/>
    </source>
</evidence>
<dbReference type="Proteomes" id="UP000836841">
    <property type="component" value="Chromosome 6"/>
</dbReference>
<dbReference type="InterPro" id="IPR011009">
    <property type="entry name" value="Kinase-like_dom_sf"/>
</dbReference>
<keyword evidence="3 12" id="KW-0812">Transmembrane</keyword>
<dbReference type="PANTHER" id="PTHR27007">
    <property type="match status" value="1"/>
</dbReference>
<feature type="transmembrane region" description="Helical" evidence="12">
    <location>
        <begin position="23"/>
        <end position="50"/>
    </location>
</feature>
<dbReference type="Pfam" id="PF00139">
    <property type="entry name" value="Lectin_legB"/>
    <property type="match status" value="1"/>
</dbReference>
<dbReference type="GO" id="GO:0005524">
    <property type="term" value="F:ATP binding"/>
    <property type="evidence" value="ECO:0007669"/>
    <property type="project" value="UniProtKB-KW"/>
</dbReference>
<keyword evidence="7" id="KW-0067">ATP-binding</keyword>
<evidence type="ECO:0000313" key="15">
    <source>
        <dbReference type="Proteomes" id="UP000836841"/>
    </source>
</evidence>
<evidence type="ECO:0000259" key="13">
    <source>
        <dbReference type="Pfam" id="PF00139"/>
    </source>
</evidence>
<evidence type="ECO:0000256" key="6">
    <source>
        <dbReference type="ARBA" id="ARBA00022741"/>
    </source>
</evidence>
<feature type="domain" description="Legume lectin" evidence="13">
    <location>
        <begin position="55"/>
        <end position="314"/>
    </location>
</feature>
<evidence type="ECO:0000256" key="12">
    <source>
        <dbReference type="SAM" id="Phobius"/>
    </source>
</evidence>
<dbReference type="GO" id="GO:0030246">
    <property type="term" value="F:carbohydrate binding"/>
    <property type="evidence" value="ECO:0007669"/>
    <property type="project" value="UniProtKB-KW"/>
</dbReference>
<feature type="transmembrane region" description="Helical" evidence="12">
    <location>
        <begin position="344"/>
        <end position="365"/>
    </location>
</feature>
<organism evidence="14 15">
    <name type="scientific">Thlaspi arvense</name>
    <name type="common">Field penny-cress</name>
    <dbReference type="NCBI Taxonomy" id="13288"/>
    <lineage>
        <taxon>Eukaryota</taxon>
        <taxon>Viridiplantae</taxon>
        <taxon>Streptophyta</taxon>
        <taxon>Embryophyta</taxon>
        <taxon>Tracheophyta</taxon>
        <taxon>Spermatophyta</taxon>
        <taxon>Magnoliopsida</taxon>
        <taxon>eudicotyledons</taxon>
        <taxon>Gunneridae</taxon>
        <taxon>Pentapetalae</taxon>
        <taxon>rosids</taxon>
        <taxon>malvids</taxon>
        <taxon>Brassicales</taxon>
        <taxon>Brassicaceae</taxon>
        <taxon>Thlaspideae</taxon>
        <taxon>Thlaspi</taxon>
    </lineage>
</organism>
<comment type="subcellular location">
    <subcellularLocation>
        <location evidence="1">Cell membrane</location>
        <topology evidence="1">Single-pass type I membrane protein</topology>
    </subcellularLocation>
</comment>
<evidence type="ECO:0000256" key="10">
    <source>
        <dbReference type="ARBA" id="ARBA00023170"/>
    </source>
</evidence>
<keyword evidence="4" id="KW-0732">Signal</keyword>
<keyword evidence="6" id="KW-0547">Nucleotide-binding</keyword>
<dbReference type="SUPFAM" id="SSF49899">
    <property type="entry name" value="Concanavalin A-like lectins/glucanases"/>
    <property type="match status" value="1"/>
</dbReference>
<evidence type="ECO:0000256" key="4">
    <source>
        <dbReference type="ARBA" id="ARBA00022729"/>
    </source>
</evidence>
<evidence type="ECO:0000256" key="9">
    <source>
        <dbReference type="ARBA" id="ARBA00023136"/>
    </source>
</evidence>
<keyword evidence="5" id="KW-0430">Lectin</keyword>
<dbReference type="CDD" id="cd06899">
    <property type="entry name" value="lectin_legume_LecRK_Arcelin_ConA"/>
    <property type="match status" value="1"/>
</dbReference>
<keyword evidence="15" id="KW-1185">Reference proteome</keyword>
<protein>
    <recommendedName>
        <fullName evidence="13">Legume lectin domain-containing protein</fullName>
    </recommendedName>
</protein>
<dbReference type="InterPro" id="IPR013320">
    <property type="entry name" value="ConA-like_dom_sf"/>
</dbReference>
<feature type="compositionally biased region" description="Pro residues" evidence="11">
    <location>
        <begin position="318"/>
        <end position="335"/>
    </location>
</feature>
<dbReference type="InterPro" id="IPR050528">
    <property type="entry name" value="L-type_Lectin-RKs"/>
</dbReference>
<gene>
    <name evidence="14" type="ORF">TAV2_LOCUS18955</name>
</gene>
<dbReference type="GO" id="GO:0005886">
    <property type="term" value="C:plasma membrane"/>
    <property type="evidence" value="ECO:0007669"/>
    <property type="project" value="UniProtKB-SubCell"/>
</dbReference>
<dbReference type="Gene3D" id="1.10.510.10">
    <property type="entry name" value="Transferase(Phosphotransferase) domain 1"/>
    <property type="match status" value="1"/>
</dbReference>
<proteinExistence type="predicted"/>
<feature type="region of interest" description="Disordered" evidence="11">
    <location>
        <begin position="314"/>
        <end position="338"/>
    </location>
</feature>
<evidence type="ECO:0000313" key="14">
    <source>
        <dbReference type="EMBL" id="CAH2069463.1"/>
    </source>
</evidence>
<evidence type="ECO:0000256" key="3">
    <source>
        <dbReference type="ARBA" id="ARBA00022692"/>
    </source>
</evidence>
<keyword evidence="10" id="KW-0675">Receptor</keyword>
<sequence length="546" mass="60446">MCTVFNIKEESEIHKLRWERRSLMFQMAGVLLGSSSFWMIISVHVMSLVLAQDRVQFVHYDFRKAGLHLDGMANTNDGPLHLTNNTETSTGHAFHKSPMKFTAGSSPSSFSFSTEFVFVIFPLQAPPSYGQGMAFLLAPTTDLRYGDTETSGLGIFNSTNNNRTDNHILAIELDTNRSPEPSDRSNNHVGIDINSIVSVDYANATYFDDKEKKNITLMLASRKSILIWIDYNGTEQLLTVTLAPVPTPKPLSPLLSSTIKPSVPLLSRSINVSEIFNETMYVGFSGSTGTVRSDQYILGWSFKKGGVAESLDLSQILDPPPPTSPPPPPPTPSPPKRTNRLKSVLGITIGTVCFLIILGAIAYLYKKKKYAEVLEQWEKEYSPQRYSFKNLYKATKELTAMGVTTTWTDVYAFGAFILEVVCGRRPVDPERPLEQMILLKWVATCGSRGTLMDTVDSKLEGEFKAEEAKLLLSLGMLCSQSNPENRPSMRNIVQYLEGNVPVPSISFDTAGFGMPNISNEKVTQMTATSSSANFSFEDVTILFGGR</sequence>
<reference evidence="14 15" key="1">
    <citation type="submission" date="2022-03" db="EMBL/GenBank/DDBJ databases">
        <authorList>
            <person name="Nunn A."/>
            <person name="Chopra R."/>
            <person name="Nunn A."/>
            <person name="Contreras Garrido A."/>
        </authorList>
    </citation>
    <scope>NUCLEOTIDE SEQUENCE [LARGE SCALE GENOMIC DNA]</scope>
</reference>
<evidence type="ECO:0000256" key="11">
    <source>
        <dbReference type="SAM" id="MobiDB-lite"/>
    </source>
</evidence>
<accession>A0AAU9SLX8</accession>
<keyword evidence="8 12" id="KW-1133">Transmembrane helix</keyword>
<dbReference type="FunFam" id="2.60.120.200:FF:000112">
    <property type="entry name" value="L-type lectin-domain containing receptor kinase V.9"/>
    <property type="match status" value="1"/>
</dbReference>
<dbReference type="Gene3D" id="2.60.120.200">
    <property type="match status" value="1"/>
</dbReference>
<evidence type="ECO:0000256" key="7">
    <source>
        <dbReference type="ARBA" id="ARBA00022840"/>
    </source>
</evidence>
<evidence type="ECO:0000256" key="2">
    <source>
        <dbReference type="ARBA" id="ARBA00022475"/>
    </source>
</evidence>
<dbReference type="InterPro" id="IPR001220">
    <property type="entry name" value="Legume_lectin_dom"/>
</dbReference>
<evidence type="ECO:0000256" key="1">
    <source>
        <dbReference type="ARBA" id="ARBA00004251"/>
    </source>
</evidence>
<dbReference type="EMBL" id="OU466862">
    <property type="protein sequence ID" value="CAH2069463.1"/>
    <property type="molecule type" value="Genomic_DNA"/>
</dbReference>